<accession>A0ABR8TIQ0</accession>
<feature type="compositionally biased region" description="Pro residues" evidence="1">
    <location>
        <begin position="37"/>
        <end position="57"/>
    </location>
</feature>
<dbReference type="Proteomes" id="UP000611945">
    <property type="component" value="Unassembled WGS sequence"/>
</dbReference>
<comment type="caution">
    <text evidence="2">The sequence shown here is derived from an EMBL/GenBank/DDBJ whole genome shotgun (WGS) entry which is preliminary data.</text>
</comment>
<proteinExistence type="predicted"/>
<keyword evidence="3" id="KW-1185">Reference proteome</keyword>
<gene>
    <name evidence="2" type="ORF">H9642_00375</name>
</gene>
<evidence type="ECO:0000313" key="3">
    <source>
        <dbReference type="Proteomes" id="UP000611945"/>
    </source>
</evidence>
<evidence type="ECO:0008006" key="4">
    <source>
        <dbReference type="Google" id="ProtNLM"/>
    </source>
</evidence>
<reference evidence="2 3" key="1">
    <citation type="submission" date="2020-08" db="EMBL/GenBank/DDBJ databases">
        <title>A Genomic Blueprint of the Chicken Gut Microbiome.</title>
        <authorList>
            <person name="Gilroy R."/>
            <person name="Ravi A."/>
            <person name="Getino M."/>
            <person name="Pursley I."/>
            <person name="Horton D.L."/>
            <person name="Alikhan N.-F."/>
            <person name="Baker D."/>
            <person name="Gharbi K."/>
            <person name="Hall N."/>
            <person name="Watson M."/>
            <person name="Adriaenssens E.M."/>
            <person name="Foster-Nyarko E."/>
            <person name="Jarju S."/>
            <person name="Secka A."/>
            <person name="Antonio M."/>
            <person name="Oren A."/>
            <person name="Chaudhuri R."/>
            <person name="La Ragione R.M."/>
            <person name="Hildebrand F."/>
            <person name="Pallen M.J."/>
        </authorList>
    </citation>
    <scope>NUCLEOTIDE SEQUENCE [LARGE SCALE GENOMIC DNA]</scope>
    <source>
        <strain evidence="2 3">Sa2CUA2</strain>
    </source>
</reference>
<dbReference type="PROSITE" id="PS51257">
    <property type="entry name" value="PROKAR_LIPOPROTEIN"/>
    <property type="match status" value="1"/>
</dbReference>
<protein>
    <recommendedName>
        <fullName evidence="4">Lipoprotein</fullName>
    </recommendedName>
</protein>
<dbReference type="RefSeq" id="WP_251834435.1">
    <property type="nucleotide sequence ID" value="NZ_JACSQG010000001.1"/>
</dbReference>
<organism evidence="2 3">
    <name type="scientific">Serpens gallinarum</name>
    <dbReference type="NCBI Taxonomy" id="2763075"/>
    <lineage>
        <taxon>Bacteria</taxon>
        <taxon>Pseudomonadati</taxon>
        <taxon>Pseudomonadota</taxon>
        <taxon>Gammaproteobacteria</taxon>
        <taxon>Pseudomonadales</taxon>
        <taxon>Pseudomonadaceae</taxon>
        <taxon>Pseudomonas</taxon>
    </lineage>
</organism>
<dbReference type="EMBL" id="JACSQG010000001">
    <property type="protein sequence ID" value="MBD7975639.1"/>
    <property type="molecule type" value="Genomic_DNA"/>
</dbReference>
<evidence type="ECO:0000313" key="2">
    <source>
        <dbReference type="EMBL" id="MBD7975639.1"/>
    </source>
</evidence>
<feature type="region of interest" description="Disordered" evidence="1">
    <location>
        <begin position="19"/>
        <end position="76"/>
    </location>
</feature>
<sequence>MRLAHLVLPALLGFLLVGCSPDDEDQRDLPPADTMQPAPPVTPDPVVPGDTTPPAPTTSPESDFNTNPGTEEAPAN</sequence>
<evidence type="ECO:0000256" key="1">
    <source>
        <dbReference type="SAM" id="MobiDB-lite"/>
    </source>
</evidence>
<name>A0ABR8TIQ0_9PSED</name>